<evidence type="ECO:0000313" key="5">
    <source>
        <dbReference type="EMBL" id="EEQ97943.1"/>
    </source>
</evidence>
<proteinExistence type="predicted"/>
<feature type="compositionally biased region" description="Basic residues" evidence="4">
    <location>
        <begin position="445"/>
        <end position="459"/>
    </location>
</feature>
<reference evidence="5 6" key="1">
    <citation type="submission" date="2008-07" db="EMBL/GenBank/DDBJ databases">
        <authorList>
            <person name="El-Sayed N."/>
            <person name="Caler E."/>
            <person name="Inman J."/>
            <person name="Amedeo P."/>
            <person name="Hass B."/>
            <person name="Wortman J."/>
        </authorList>
    </citation>
    <scope>NUCLEOTIDE SEQUENCE [LARGE SCALE GENOMIC DNA]</scope>
    <source>
        <strain evidence="6">ATCC 50983 / TXsc</strain>
    </source>
</reference>
<feature type="region of interest" description="Disordered" evidence="4">
    <location>
        <begin position="637"/>
        <end position="662"/>
    </location>
</feature>
<protein>
    <submittedName>
        <fullName evidence="5">Uncharacterized protein</fullName>
    </submittedName>
</protein>
<feature type="repeat" description="TPR" evidence="3">
    <location>
        <begin position="13"/>
        <end position="46"/>
    </location>
</feature>
<evidence type="ECO:0000256" key="4">
    <source>
        <dbReference type="SAM" id="MobiDB-lite"/>
    </source>
</evidence>
<dbReference type="InterPro" id="IPR011990">
    <property type="entry name" value="TPR-like_helical_dom_sf"/>
</dbReference>
<evidence type="ECO:0000256" key="2">
    <source>
        <dbReference type="ARBA" id="ARBA00022803"/>
    </source>
</evidence>
<dbReference type="GeneID" id="9037757"/>
<keyword evidence="6" id="KW-1185">Reference proteome</keyword>
<dbReference type="SMART" id="SM00028">
    <property type="entry name" value="TPR"/>
    <property type="match status" value="3"/>
</dbReference>
<dbReference type="PROSITE" id="PS50005">
    <property type="entry name" value="TPR"/>
    <property type="match status" value="2"/>
</dbReference>
<evidence type="ECO:0000313" key="6">
    <source>
        <dbReference type="Proteomes" id="UP000007800"/>
    </source>
</evidence>
<dbReference type="OMA" id="PMVLHID"/>
<dbReference type="Proteomes" id="UP000007800">
    <property type="component" value="Unassembled WGS sequence"/>
</dbReference>
<evidence type="ECO:0000256" key="3">
    <source>
        <dbReference type="PROSITE-ProRule" id="PRU00339"/>
    </source>
</evidence>
<dbReference type="RefSeq" id="XP_002765226.1">
    <property type="nucleotide sequence ID" value="XM_002765180.1"/>
</dbReference>
<feature type="repeat" description="TPR" evidence="3">
    <location>
        <begin position="47"/>
        <end position="80"/>
    </location>
</feature>
<dbReference type="Gene3D" id="1.25.40.10">
    <property type="entry name" value="Tetratricopeptide repeat domain"/>
    <property type="match status" value="1"/>
</dbReference>
<feature type="region of interest" description="Disordered" evidence="4">
    <location>
        <begin position="1"/>
        <end position="20"/>
    </location>
</feature>
<name>C5LZE9_PERM5</name>
<sequence length="854" mass="91304">MTSTPSNETPTTSEGWRKLGNEQLERGAIQEAAESYSNAIELKPEDSIAWSNRSAAYALADKYEEALSDAQQCVKLSPQWAKAHFRVAKALEGLHRFQDAVAEIEACEGSCEDPEGLLTEALASCRDNLKRQLLLGRWKGKVTEKLGGYQQIMEFYDSGDMRIAVMGKAQDAAYKLDTLADPMVLHIDLAPDHPMRKDDNSNAVSYIVRFPDEDTLDMCCPYLTSDLPKSFTGPGFVRMDRINKGEKLDKKDDQWIEAPELDELKGLSDRDIMLKYVREFCEILKTAAKEGDDEFQIPEAKDEKTQESNKEMLKMLAINVKVNALEQKYGTEVTQAGFLLAAQQEEKRLEDREMDRAVMELRLRMLQTGIINEDYLKEARETLNNPDLVTPPQVDEAAPTVVDTKASPSTARARLQRKLDERKANSVGSKEVEEKSSVEGSAGGKNKRKRHNRHGKKKSTTPPAVEATTTPTAPAVEATTTPTPAAVEATTTPTPAAVEATTTPTPAAVGATTTPTPAAVEATTTPTPAAVEATTTPTPAAVGATTTPTPAAVEATTTPTAPAVEATTTPTTPAVEATTTPTPAAVEATTTPTAPAVEATTTPTAAAVEATTTPTAAVEATTTPTPAVEATTTPTAAAAEATTTPTAAVEATTTPTPAVEATTTPTPAAVEATTTPTTPAAVEATTTPTAPAATVEASKTPIVEGDEVESEGDVIVGKPSSSPSTVDDVIIEVAAELGEQTGSGGGLQRVQEEKFDGIQKKVYCRQDEVTQEVETPSTEETKMVEVAEIEVTPRGTEEVDIPKLDEALEEEKEMALDQQPTREEGTQFTEWSPDILWRTSNPVDLVTVFLLPPL</sequence>
<evidence type="ECO:0000256" key="1">
    <source>
        <dbReference type="ARBA" id="ARBA00022737"/>
    </source>
</evidence>
<keyword evidence="2 3" id="KW-0802">TPR repeat</keyword>
<accession>C5LZE9</accession>
<dbReference type="SUPFAM" id="SSF48452">
    <property type="entry name" value="TPR-like"/>
    <property type="match status" value="1"/>
</dbReference>
<dbReference type="GO" id="GO:0051879">
    <property type="term" value="F:Hsp90 protein binding"/>
    <property type="evidence" value="ECO:0007669"/>
    <property type="project" value="TreeGrafter"/>
</dbReference>
<feature type="region of interest" description="Disordered" evidence="4">
    <location>
        <begin position="384"/>
        <end position="513"/>
    </location>
</feature>
<keyword evidence="1" id="KW-0677">Repeat</keyword>
<dbReference type="InterPro" id="IPR019734">
    <property type="entry name" value="TPR_rpt"/>
</dbReference>
<gene>
    <name evidence="5" type="ORF">Pmar_PMAR025570</name>
</gene>
<dbReference type="InParanoid" id="C5LZE9"/>
<dbReference type="OrthoDB" id="194358at2759"/>
<dbReference type="EMBL" id="GG686856">
    <property type="protein sequence ID" value="EEQ97943.1"/>
    <property type="molecule type" value="Genomic_DNA"/>
</dbReference>
<dbReference type="AlphaFoldDB" id="C5LZE9"/>
<feature type="compositionally biased region" description="Basic and acidic residues" evidence="4">
    <location>
        <begin position="417"/>
        <end position="437"/>
    </location>
</feature>
<dbReference type="PANTHER" id="PTHR22904:SF523">
    <property type="entry name" value="STRESS-INDUCED-PHOSPHOPROTEIN 1"/>
    <property type="match status" value="1"/>
</dbReference>
<feature type="compositionally biased region" description="Low complexity" evidence="4">
    <location>
        <begin position="460"/>
        <end position="513"/>
    </location>
</feature>
<organism evidence="6">
    <name type="scientific">Perkinsus marinus (strain ATCC 50983 / TXsc)</name>
    <dbReference type="NCBI Taxonomy" id="423536"/>
    <lineage>
        <taxon>Eukaryota</taxon>
        <taxon>Sar</taxon>
        <taxon>Alveolata</taxon>
        <taxon>Perkinsozoa</taxon>
        <taxon>Perkinsea</taxon>
        <taxon>Perkinsida</taxon>
        <taxon>Perkinsidae</taxon>
        <taxon>Perkinsus</taxon>
    </lineage>
</organism>
<dbReference type="PANTHER" id="PTHR22904">
    <property type="entry name" value="TPR REPEAT CONTAINING PROTEIN"/>
    <property type="match status" value="1"/>
</dbReference>
<feature type="compositionally biased region" description="Low complexity" evidence="4">
    <location>
        <begin position="1"/>
        <end position="14"/>
    </location>
</feature>